<keyword evidence="2" id="KW-1185">Reference proteome</keyword>
<dbReference type="Proteomes" id="UP000075885">
    <property type="component" value="Unassembled WGS sequence"/>
</dbReference>
<dbReference type="EnsemblMetazoa" id="AEPI002888-RA">
    <property type="protein sequence ID" value="AEPI002888-PA"/>
    <property type="gene ID" value="AEPI002888"/>
</dbReference>
<proteinExistence type="predicted"/>
<reference evidence="2" key="1">
    <citation type="submission" date="2013-03" db="EMBL/GenBank/DDBJ databases">
        <title>The Genome Sequence of Anopheles epiroticus epiroticus2.</title>
        <authorList>
            <consortium name="The Broad Institute Genomics Platform"/>
            <person name="Neafsey D.E."/>
            <person name="Howell P."/>
            <person name="Walker B."/>
            <person name="Young S.K."/>
            <person name="Zeng Q."/>
            <person name="Gargeya S."/>
            <person name="Fitzgerald M."/>
            <person name="Haas B."/>
            <person name="Abouelleil A."/>
            <person name="Allen A.W."/>
            <person name="Alvarado L."/>
            <person name="Arachchi H.M."/>
            <person name="Berlin A.M."/>
            <person name="Chapman S.B."/>
            <person name="Gainer-Dewar J."/>
            <person name="Goldberg J."/>
            <person name="Griggs A."/>
            <person name="Gujja S."/>
            <person name="Hansen M."/>
            <person name="Howarth C."/>
            <person name="Imamovic A."/>
            <person name="Ireland A."/>
            <person name="Larimer J."/>
            <person name="McCowan C."/>
            <person name="Murphy C."/>
            <person name="Pearson M."/>
            <person name="Poon T.W."/>
            <person name="Priest M."/>
            <person name="Roberts A."/>
            <person name="Saif S."/>
            <person name="Shea T."/>
            <person name="Sisk P."/>
            <person name="Sykes S."/>
            <person name="Wortman J."/>
            <person name="Nusbaum C."/>
            <person name="Birren B."/>
        </authorList>
    </citation>
    <scope>NUCLEOTIDE SEQUENCE [LARGE SCALE GENOMIC DNA]</scope>
    <source>
        <strain evidence="2">Epiroticus2</strain>
    </source>
</reference>
<evidence type="ECO:0000313" key="1">
    <source>
        <dbReference type="EnsemblMetazoa" id="AEPI002888-PA"/>
    </source>
</evidence>
<dbReference type="VEuPathDB" id="VectorBase:AEPI002888"/>
<accession>A0A182P7I6</accession>
<evidence type="ECO:0000313" key="2">
    <source>
        <dbReference type="Proteomes" id="UP000075885"/>
    </source>
</evidence>
<protein>
    <submittedName>
        <fullName evidence="1">Uncharacterized protein</fullName>
    </submittedName>
</protein>
<reference evidence="1" key="2">
    <citation type="submission" date="2020-05" db="UniProtKB">
        <authorList>
            <consortium name="EnsemblMetazoa"/>
        </authorList>
    </citation>
    <scope>IDENTIFICATION</scope>
    <source>
        <strain evidence="1">Epiroticus2</strain>
    </source>
</reference>
<name>A0A182P7I6_9DIPT</name>
<organism evidence="1 2">
    <name type="scientific">Anopheles epiroticus</name>
    <dbReference type="NCBI Taxonomy" id="199890"/>
    <lineage>
        <taxon>Eukaryota</taxon>
        <taxon>Metazoa</taxon>
        <taxon>Ecdysozoa</taxon>
        <taxon>Arthropoda</taxon>
        <taxon>Hexapoda</taxon>
        <taxon>Insecta</taxon>
        <taxon>Pterygota</taxon>
        <taxon>Neoptera</taxon>
        <taxon>Endopterygota</taxon>
        <taxon>Diptera</taxon>
        <taxon>Nematocera</taxon>
        <taxon>Culicoidea</taxon>
        <taxon>Culicidae</taxon>
        <taxon>Anophelinae</taxon>
        <taxon>Anopheles</taxon>
    </lineage>
</organism>
<sequence length="15" mass="1719">MHGNPSFLRVILTMC</sequence>